<dbReference type="PANTHER" id="PTHR23005:SF4">
    <property type="entry name" value="OXYGEN-REGULATED PROTEIN 1"/>
    <property type="match status" value="1"/>
</dbReference>
<dbReference type="InterPro" id="IPR036572">
    <property type="entry name" value="Doublecortin_dom_sf"/>
</dbReference>
<evidence type="ECO:0000256" key="3">
    <source>
        <dbReference type="ARBA" id="ARBA00022490"/>
    </source>
</evidence>
<name>A0AA47NYV1_MERPO</name>
<dbReference type="Pfam" id="PF03607">
    <property type="entry name" value="DCX"/>
    <property type="match status" value="2"/>
</dbReference>
<comment type="caution">
    <text evidence="8">The sequence shown here is derived from an EMBL/GenBank/DDBJ whole genome shotgun (WGS) entry which is preliminary data.</text>
</comment>
<proteinExistence type="predicted"/>
<keyword evidence="5" id="KW-0966">Cell projection</keyword>
<dbReference type="SMART" id="SM00537">
    <property type="entry name" value="DCX"/>
    <property type="match status" value="2"/>
</dbReference>
<evidence type="ECO:0000313" key="8">
    <source>
        <dbReference type="EMBL" id="KAK0141873.1"/>
    </source>
</evidence>
<evidence type="ECO:0000256" key="6">
    <source>
        <dbReference type="SAM" id="MobiDB-lite"/>
    </source>
</evidence>
<gene>
    <name evidence="8" type="primary">RP1_0</name>
    <name evidence="8" type="ORF">N1851_020443</name>
</gene>
<keyword evidence="4" id="KW-0677">Repeat</keyword>
<dbReference type="GO" id="GO:0005930">
    <property type="term" value="C:axoneme"/>
    <property type="evidence" value="ECO:0007669"/>
    <property type="project" value="TreeGrafter"/>
</dbReference>
<feature type="domain" description="Doublecortin" evidence="7">
    <location>
        <begin position="186"/>
        <end position="265"/>
    </location>
</feature>
<evidence type="ECO:0000256" key="4">
    <source>
        <dbReference type="ARBA" id="ARBA00022737"/>
    </source>
</evidence>
<dbReference type="GO" id="GO:0035082">
    <property type="term" value="P:axoneme assembly"/>
    <property type="evidence" value="ECO:0007669"/>
    <property type="project" value="TreeGrafter"/>
</dbReference>
<evidence type="ECO:0000313" key="9">
    <source>
        <dbReference type="Proteomes" id="UP001174136"/>
    </source>
</evidence>
<dbReference type="GO" id="GO:0043005">
    <property type="term" value="C:neuron projection"/>
    <property type="evidence" value="ECO:0007669"/>
    <property type="project" value="UniProtKB-ARBA"/>
</dbReference>
<feature type="region of interest" description="Disordered" evidence="6">
    <location>
        <begin position="148"/>
        <end position="169"/>
    </location>
</feature>
<feature type="compositionally biased region" description="Polar residues" evidence="6">
    <location>
        <begin position="34"/>
        <end position="48"/>
    </location>
</feature>
<evidence type="ECO:0000256" key="2">
    <source>
        <dbReference type="ARBA" id="ARBA00004496"/>
    </source>
</evidence>
<dbReference type="GO" id="GO:0035556">
    <property type="term" value="P:intracellular signal transduction"/>
    <property type="evidence" value="ECO:0007669"/>
    <property type="project" value="InterPro"/>
</dbReference>
<evidence type="ECO:0000259" key="7">
    <source>
        <dbReference type="PROSITE" id="PS50309"/>
    </source>
</evidence>
<dbReference type="SUPFAM" id="SSF89837">
    <property type="entry name" value="Doublecortin (DC)"/>
    <property type="match status" value="2"/>
</dbReference>
<feature type="region of interest" description="Disordered" evidence="6">
    <location>
        <begin position="17"/>
        <end position="55"/>
    </location>
</feature>
<dbReference type="FunFam" id="3.10.20.230:FF:000006">
    <property type="entry name" value="Oxygen-regulated protein 1"/>
    <property type="match status" value="1"/>
</dbReference>
<dbReference type="EMBL" id="JAOPHQ010003726">
    <property type="protein sequence ID" value="KAK0141873.1"/>
    <property type="molecule type" value="Genomic_DNA"/>
</dbReference>
<dbReference type="InterPro" id="IPR003533">
    <property type="entry name" value="Doublecortin_dom"/>
</dbReference>
<dbReference type="Proteomes" id="UP001174136">
    <property type="component" value="Unassembled WGS sequence"/>
</dbReference>
<dbReference type="AlphaFoldDB" id="A0AA47NYV1"/>
<sequence length="301" mass="33605">MMRDVVMDVDTALNHVLPPQGDMSSTPLLDAPTQRVSSGSVQTLTSRPLQPVPDPSASKRVCFYRSGDPKFGGHRMVINSRTFKTFDALLDTLSKKVPLPFGVRTISTPRGTHSVRGLADLHDGGSYVCSDQRRVKPLNLDTVHRRQVPWNTTRPPGTGRRRNVRREEGSYRATKITERVSVRTPRRLVVVKNRDPNVKRRVVLQKRTAPTFDALLDYLSQVMQFSVLKLYSTDGRRVDGLAALILCSGVIVAAGNEPFRLGNYNVYPLSNYHVQTTTYMSQSGNSDAAEPLRLQPLACKY</sequence>
<dbReference type="Gene3D" id="3.10.20.230">
    <property type="entry name" value="Doublecortin domain"/>
    <property type="match status" value="2"/>
</dbReference>
<keyword evidence="3" id="KW-0963">Cytoplasm</keyword>
<dbReference type="PANTHER" id="PTHR23005">
    <property type="entry name" value="RETINITIS PIGMENTOSA 1 PROTEIN"/>
    <property type="match status" value="1"/>
</dbReference>
<feature type="domain" description="Doublecortin" evidence="7">
    <location>
        <begin position="59"/>
        <end position="141"/>
    </location>
</feature>
<dbReference type="GO" id="GO:0042461">
    <property type="term" value="P:photoreceptor cell development"/>
    <property type="evidence" value="ECO:0007669"/>
    <property type="project" value="TreeGrafter"/>
</dbReference>
<accession>A0AA47NYV1</accession>
<organism evidence="8 9">
    <name type="scientific">Merluccius polli</name>
    <name type="common">Benguela hake</name>
    <name type="synonym">Merluccius cadenati</name>
    <dbReference type="NCBI Taxonomy" id="89951"/>
    <lineage>
        <taxon>Eukaryota</taxon>
        <taxon>Metazoa</taxon>
        <taxon>Chordata</taxon>
        <taxon>Craniata</taxon>
        <taxon>Vertebrata</taxon>
        <taxon>Euteleostomi</taxon>
        <taxon>Actinopterygii</taxon>
        <taxon>Neopterygii</taxon>
        <taxon>Teleostei</taxon>
        <taxon>Neoteleostei</taxon>
        <taxon>Acanthomorphata</taxon>
        <taxon>Zeiogadaria</taxon>
        <taxon>Gadariae</taxon>
        <taxon>Gadiformes</taxon>
        <taxon>Gadoidei</taxon>
        <taxon>Merlucciidae</taxon>
        <taxon>Merluccius</taxon>
    </lineage>
</organism>
<dbReference type="PROSITE" id="PS50309">
    <property type="entry name" value="DC"/>
    <property type="match status" value="2"/>
</dbReference>
<evidence type="ECO:0000256" key="5">
    <source>
        <dbReference type="ARBA" id="ARBA00023273"/>
    </source>
</evidence>
<keyword evidence="9" id="KW-1185">Reference proteome</keyword>
<protein>
    <submittedName>
        <fullName evidence="8">Oxygen-regulated protein 1</fullName>
    </submittedName>
</protein>
<evidence type="ECO:0000256" key="1">
    <source>
        <dbReference type="ARBA" id="ARBA00004316"/>
    </source>
</evidence>
<dbReference type="GO" id="GO:0060041">
    <property type="term" value="P:retina development in camera-type eye"/>
    <property type="evidence" value="ECO:0007669"/>
    <property type="project" value="TreeGrafter"/>
</dbReference>
<reference evidence="8" key="1">
    <citation type="journal article" date="2023" name="Front. Mar. Sci.">
        <title>A new Merluccius polli reference genome to investigate the effects of global change in West African waters.</title>
        <authorList>
            <person name="Mateo J.L."/>
            <person name="Blanco-Fernandez C."/>
            <person name="Garcia-Vazquez E."/>
            <person name="Machado-Schiaffino G."/>
        </authorList>
    </citation>
    <scope>NUCLEOTIDE SEQUENCE</scope>
    <source>
        <strain evidence="8">C29</strain>
        <tissue evidence="8">Fin</tissue>
    </source>
</reference>
<comment type="subcellular location">
    <subcellularLocation>
        <location evidence="1">Cell projection</location>
    </subcellularLocation>
    <subcellularLocation>
        <location evidence="2">Cytoplasm</location>
    </subcellularLocation>
</comment>